<reference evidence="1 2" key="1">
    <citation type="journal article" date="2015" name="Sci. Rep.">
        <title>The power of single molecule real-time sequencing technology in the de novo assembly of a eukaryotic genome.</title>
        <authorList>
            <person name="Sakai H."/>
            <person name="Naito K."/>
            <person name="Ogiso-Tanaka E."/>
            <person name="Takahashi Y."/>
            <person name="Iseki K."/>
            <person name="Muto C."/>
            <person name="Satou K."/>
            <person name="Teruya K."/>
            <person name="Shiroma A."/>
            <person name="Shimoji M."/>
            <person name="Hirano T."/>
            <person name="Itoh T."/>
            <person name="Kaga A."/>
            <person name="Tomooka N."/>
        </authorList>
    </citation>
    <scope>NUCLEOTIDE SEQUENCE [LARGE SCALE GENOMIC DNA]</scope>
    <source>
        <strain evidence="2">cv. Shumari</strain>
    </source>
</reference>
<feature type="non-terminal residue" evidence="1">
    <location>
        <position position="1"/>
    </location>
</feature>
<dbReference type="EMBL" id="AP015041">
    <property type="protein sequence ID" value="BAT95278.1"/>
    <property type="molecule type" value="Genomic_DNA"/>
</dbReference>
<dbReference type="Proteomes" id="UP000291084">
    <property type="component" value="Chromosome 8"/>
</dbReference>
<sequence>LHLCSSFPLTYLINFSQHLILPTFSPQEQALSSKFSRLFFIQDNQIFPSLCQSKLPLVCCIGFGKKKKGLGLTRGCKRGCASDSNKTESTSCE</sequence>
<protein>
    <submittedName>
        <fullName evidence="1">Uncharacterized protein</fullName>
    </submittedName>
</protein>
<evidence type="ECO:0000313" key="1">
    <source>
        <dbReference type="EMBL" id="BAT95278.1"/>
    </source>
</evidence>
<organism evidence="1 2">
    <name type="scientific">Vigna angularis var. angularis</name>
    <dbReference type="NCBI Taxonomy" id="157739"/>
    <lineage>
        <taxon>Eukaryota</taxon>
        <taxon>Viridiplantae</taxon>
        <taxon>Streptophyta</taxon>
        <taxon>Embryophyta</taxon>
        <taxon>Tracheophyta</taxon>
        <taxon>Spermatophyta</taxon>
        <taxon>Magnoliopsida</taxon>
        <taxon>eudicotyledons</taxon>
        <taxon>Gunneridae</taxon>
        <taxon>Pentapetalae</taxon>
        <taxon>rosids</taxon>
        <taxon>fabids</taxon>
        <taxon>Fabales</taxon>
        <taxon>Fabaceae</taxon>
        <taxon>Papilionoideae</taxon>
        <taxon>50 kb inversion clade</taxon>
        <taxon>NPAAA clade</taxon>
        <taxon>indigoferoid/millettioid clade</taxon>
        <taxon>Phaseoleae</taxon>
        <taxon>Vigna</taxon>
    </lineage>
</organism>
<accession>A0A0S3SR20</accession>
<keyword evidence="2" id="KW-1185">Reference proteome</keyword>
<dbReference type="AlphaFoldDB" id="A0A0S3SR20"/>
<gene>
    <name evidence="1" type="primary">Vigan.08G197000</name>
    <name evidence="1" type="ORF">VIGAN_08197000</name>
</gene>
<proteinExistence type="predicted"/>
<evidence type="ECO:0000313" key="2">
    <source>
        <dbReference type="Proteomes" id="UP000291084"/>
    </source>
</evidence>
<name>A0A0S3SR20_PHAAN</name>